<dbReference type="RefSeq" id="WP_263954465.1">
    <property type="nucleotide sequence ID" value="NZ_JAOYFC010000003.1"/>
</dbReference>
<evidence type="ECO:0000313" key="3">
    <source>
        <dbReference type="Proteomes" id="UP001208041"/>
    </source>
</evidence>
<feature type="transmembrane region" description="Helical" evidence="1">
    <location>
        <begin position="12"/>
        <end position="34"/>
    </location>
</feature>
<evidence type="ECO:0000313" key="2">
    <source>
        <dbReference type="EMBL" id="MCV6825542.1"/>
    </source>
</evidence>
<dbReference type="Gene3D" id="2.60.450.10">
    <property type="entry name" value="Lipopolysaccharide (LPS) transport protein A like domain"/>
    <property type="match status" value="1"/>
</dbReference>
<dbReference type="EMBL" id="JAOYFC010000003">
    <property type="protein sequence ID" value="MCV6825542.1"/>
    <property type="molecule type" value="Genomic_DNA"/>
</dbReference>
<proteinExistence type="predicted"/>
<evidence type="ECO:0000256" key="1">
    <source>
        <dbReference type="SAM" id="Phobius"/>
    </source>
</evidence>
<organism evidence="2 3">
    <name type="scientific">Halocynthiibacter halioticoli</name>
    <dbReference type="NCBI Taxonomy" id="2986804"/>
    <lineage>
        <taxon>Bacteria</taxon>
        <taxon>Pseudomonadati</taxon>
        <taxon>Pseudomonadota</taxon>
        <taxon>Alphaproteobacteria</taxon>
        <taxon>Rhodobacterales</taxon>
        <taxon>Paracoccaceae</taxon>
        <taxon>Halocynthiibacter</taxon>
    </lineage>
</organism>
<dbReference type="AlphaFoldDB" id="A0AAE3J470"/>
<keyword evidence="1" id="KW-1133">Transmembrane helix</keyword>
<dbReference type="InterPro" id="IPR010664">
    <property type="entry name" value="LipoPS_assembly_LptC-rel"/>
</dbReference>
<protein>
    <submittedName>
        <fullName evidence="2">LPS export ABC transporter periplasmic protein LptC</fullName>
    </submittedName>
</protein>
<keyword evidence="1" id="KW-0812">Transmembrane</keyword>
<keyword evidence="3" id="KW-1185">Reference proteome</keyword>
<sequence length="200" mass="21476">MALNDNTYSRFVAVAKVALPLFALGVLSTVFLVAKPIDPSKAIPYAEVDVEELAREKGMTSPEYAGITRDGAAIIVTADTAKPDQARGNKLVHTEQLYATIDLKDGDQVNIESPIGVLNSVKEKANLTGGVILRNSQGYTVRSQMMDASLTDATVETQTPVTADGPLGNLSAGKMKLSFVKEKYLLVFQNDVKVIYDPKG</sequence>
<dbReference type="Pfam" id="PF06835">
    <property type="entry name" value="LptC"/>
    <property type="match status" value="1"/>
</dbReference>
<dbReference type="Proteomes" id="UP001208041">
    <property type="component" value="Unassembled WGS sequence"/>
</dbReference>
<name>A0AAE3J470_9RHOB</name>
<gene>
    <name evidence="2" type="primary">lptC</name>
    <name evidence="2" type="ORF">OH136_13355</name>
</gene>
<keyword evidence="1" id="KW-0472">Membrane</keyword>
<accession>A0AAE3J470</accession>
<comment type="caution">
    <text evidence="2">The sequence shown here is derived from an EMBL/GenBank/DDBJ whole genome shotgun (WGS) entry which is preliminary data.</text>
</comment>
<reference evidence="2" key="1">
    <citation type="submission" date="2022-10" db="EMBL/GenBank/DDBJ databases">
        <authorList>
            <person name="Yue Y."/>
        </authorList>
    </citation>
    <scope>NUCLEOTIDE SEQUENCE</scope>
    <source>
        <strain evidence="2">Z654</strain>
    </source>
</reference>